<keyword evidence="5" id="KW-0966">Cell projection</keyword>
<evidence type="ECO:0000256" key="1">
    <source>
        <dbReference type="ARBA" id="ARBA00004138"/>
    </source>
</evidence>
<evidence type="ECO:0000256" key="2">
    <source>
        <dbReference type="ARBA" id="ARBA00004245"/>
    </source>
</evidence>
<comment type="caution">
    <text evidence="8">The sequence shown here is derived from an EMBL/GenBank/DDBJ whole genome shotgun (WGS) entry which is preliminary data.</text>
</comment>
<evidence type="ECO:0000313" key="8">
    <source>
        <dbReference type="EMBL" id="KAK3926280.1"/>
    </source>
</evidence>
<dbReference type="PANTHER" id="PTHR20899:SF1">
    <property type="entry name" value="PIERCER OF MICROTUBULE WALL 1 PROTEIN"/>
    <property type="match status" value="1"/>
</dbReference>
<dbReference type="AlphaFoldDB" id="A0AAE1HT55"/>
<accession>A0AAE1HT55</accession>
<dbReference type="GO" id="GO:0005879">
    <property type="term" value="C:axonemal microtubule"/>
    <property type="evidence" value="ECO:0007669"/>
    <property type="project" value="InterPro"/>
</dbReference>
<evidence type="ECO:0000313" key="9">
    <source>
        <dbReference type="Proteomes" id="UP001219518"/>
    </source>
</evidence>
<keyword evidence="9" id="KW-1185">Reference proteome</keyword>
<comment type="subcellular location">
    <subcellularLocation>
        <location evidence="1">Cell projection</location>
        <location evidence="1">Cilium</location>
    </subcellularLocation>
    <subcellularLocation>
        <location evidence="2">Cytoplasm</location>
        <location evidence="2">Cytoskeleton</location>
    </subcellularLocation>
</comment>
<dbReference type="GO" id="GO:0035082">
    <property type="term" value="P:axoneme assembly"/>
    <property type="evidence" value="ECO:0007669"/>
    <property type="project" value="InterPro"/>
</dbReference>
<feature type="region of interest" description="Disordered" evidence="7">
    <location>
        <begin position="77"/>
        <end position="130"/>
    </location>
</feature>
<keyword evidence="4" id="KW-0206">Cytoskeleton</keyword>
<dbReference type="EMBL" id="JAHWGI010001243">
    <property type="protein sequence ID" value="KAK3926280.1"/>
    <property type="molecule type" value="Genomic_DNA"/>
</dbReference>
<keyword evidence="3" id="KW-0963">Cytoplasm</keyword>
<evidence type="ECO:0000256" key="3">
    <source>
        <dbReference type="ARBA" id="ARBA00022490"/>
    </source>
</evidence>
<feature type="compositionally biased region" description="Basic and acidic residues" evidence="7">
    <location>
        <begin position="15"/>
        <end position="29"/>
    </location>
</feature>
<dbReference type="Pfam" id="PF14892">
    <property type="entry name" value="PIRC1_2"/>
    <property type="match status" value="1"/>
</dbReference>
<dbReference type="PANTHER" id="PTHR20899">
    <property type="entry name" value="PIERCE HOMOLOG"/>
    <property type="match status" value="1"/>
</dbReference>
<protein>
    <submittedName>
        <fullName evidence="8">UPF0691 protein C9orf116</fullName>
    </submittedName>
</protein>
<feature type="compositionally biased region" description="Pro residues" evidence="7">
    <location>
        <begin position="34"/>
        <end position="57"/>
    </location>
</feature>
<reference evidence="8" key="2">
    <citation type="journal article" date="2023" name="BMC Genomics">
        <title>Pest status, molecular evolution, and epigenetic factors derived from the genome assembly of Frankliniella fusca, a thysanopteran phytovirus vector.</title>
        <authorList>
            <person name="Catto M.A."/>
            <person name="Labadie P.E."/>
            <person name="Jacobson A.L."/>
            <person name="Kennedy G.G."/>
            <person name="Srinivasan R."/>
            <person name="Hunt B.G."/>
        </authorList>
    </citation>
    <scope>NUCLEOTIDE SEQUENCE</scope>
    <source>
        <strain evidence="8">PL_HMW_Pooled</strain>
    </source>
</reference>
<reference evidence="8" key="1">
    <citation type="submission" date="2021-07" db="EMBL/GenBank/DDBJ databases">
        <authorList>
            <person name="Catto M.A."/>
            <person name="Jacobson A."/>
            <person name="Kennedy G."/>
            <person name="Labadie P."/>
            <person name="Hunt B.G."/>
            <person name="Srinivasan R."/>
        </authorList>
    </citation>
    <scope>NUCLEOTIDE SEQUENCE</scope>
    <source>
        <strain evidence="8">PL_HMW_Pooled</strain>
        <tissue evidence="8">Head</tissue>
    </source>
</reference>
<sequence length="246" mass="27099">MVCCRPDPGGGGRARALEAARTHELRARSELPPARAPCAPPRGPPPRPHPECDPPAPKQDDDCPCEVKGACKKVRFSDEAQAAPDPVAGCTRVAGPPPPPARCDGDRDRDRDREIPATPSTRPEDKDSRSTLRAHAPCDCPCWAAYSPHPPASLATTDIYRTCRLPKRFQYPVWFSGYNTGPAHPLYRTTASDIGRFPPTVHTVNTIYRPVDRTVSKIYSAAGPWRNRSLCNTGSIWDAYSYHNFY</sequence>
<name>A0AAE1HT55_9NEOP</name>
<comment type="similarity">
    <text evidence="6">Belongs to the PIERCE1 family.</text>
</comment>
<organism evidence="8 9">
    <name type="scientific">Frankliniella fusca</name>
    <dbReference type="NCBI Taxonomy" id="407009"/>
    <lineage>
        <taxon>Eukaryota</taxon>
        <taxon>Metazoa</taxon>
        <taxon>Ecdysozoa</taxon>
        <taxon>Arthropoda</taxon>
        <taxon>Hexapoda</taxon>
        <taxon>Insecta</taxon>
        <taxon>Pterygota</taxon>
        <taxon>Neoptera</taxon>
        <taxon>Paraneoptera</taxon>
        <taxon>Thysanoptera</taxon>
        <taxon>Terebrantia</taxon>
        <taxon>Thripoidea</taxon>
        <taxon>Thripidae</taxon>
        <taxon>Frankliniella</taxon>
    </lineage>
</organism>
<evidence type="ECO:0000256" key="4">
    <source>
        <dbReference type="ARBA" id="ARBA00023212"/>
    </source>
</evidence>
<evidence type="ECO:0000256" key="5">
    <source>
        <dbReference type="ARBA" id="ARBA00023273"/>
    </source>
</evidence>
<dbReference type="Proteomes" id="UP001219518">
    <property type="component" value="Unassembled WGS sequence"/>
</dbReference>
<evidence type="ECO:0000256" key="7">
    <source>
        <dbReference type="SAM" id="MobiDB-lite"/>
    </source>
</evidence>
<dbReference type="InterPro" id="IPR026507">
    <property type="entry name" value="PIRC1/2"/>
</dbReference>
<gene>
    <name evidence="8" type="ORF">KUF71_014529</name>
</gene>
<evidence type="ECO:0000256" key="6">
    <source>
        <dbReference type="ARBA" id="ARBA00038014"/>
    </source>
</evidence>
<feature type="region of interest" description="Disordered" evidence="7">
    <location>
        <begin position="1"/>
        <end position="62"/>
    </location>
</feature>
<feature type="compositionally biased region" description="Basic and acidic residues" evidence="7">
    <location>
        <begin position="103"/>
        <end position="115"/>
    </location>
</feature>
<proteinExistence type="inferred from homology"/>